<dbReference type="Proteomes" id="UP000242219">
    <property type="component" value="Unassembled WGS sequence"/>
</dbReference>
<comment type="caution">
    <text evidence="1">The sequence shown here is derived from an EMBL/GenBank/DDBJ whole genome shotgun (WGS) entry which is preliminary data.</text>
</comment>
<organism evidence="1 2">
    <name type="scientific">Candidatus Brocadia sapporoensis</name>
    <dbReference type="NCBI Taxonomy" id="392547"/>
    <lineage>
        <taxon>Bacteria</taxon>
        <taxon>Pseudomonadati</taxon>
        <taxon>Planctomycetota</taxon>
        <taxon>Candidatus Brocadiia</taxon>
        <taxon>Candidatus Brocadiales</taxon>
        <taxon>Candidatus Brocadiaceae</taxon>
        <taxon>Candidatus Brocadia</taxon>
    </lineage>
</organism>
<dbReference type="EMBL" id="MJUW02000077">
    <property type="protein sequence ID" value="OQD45726.1"/>
    <property type="molecule type" value="Genomic_DNA"/>
</dbReference>
<reference evidence="1 2" key="1">
    <citation type="journal article" date="2016" name="Genome Announc.">
        <title>Draft Genome Sequence of the Anaerobic Ammonium-Oxidizing Bacterium 'Candidatus Brocadia sp. 40'.</title>
        <authorList>
            <person name="Ali M."/>
            <person name="Haroon M.F."/>
            <person name="Narita Y."/>
            <person name="Zhang L."/>
            <person name="Rangel Shaw D."/>
            <person name="Okabe S."/>
            <person name="Saikaly P.E."/>
        </authorList>
    </citation>
    <scope>NUCLEOTIDE SEQUENCE [LARGE SCALE GENOMIC DNA]</scope>
    <source>
        <strain evidence="1 2">40</strain>
    </source>
</reference>
<evidence type="ECO:0000313" key="1">
    <source>
        <dbReference type="EMBL" id="OQD45726.1"/>
    </source>
</evidence>
<proteinExistence type="predicted"/>
<sequence>MSNVNKVLASIQILFLLSLALFNNGISFNTSIEPDEFPCKNHACGCKSAADCKAHCCCSSHGNLLMSQSGVNKQKNSFQSFIGSLRCKSGSDVITGIYAEFKYIPEECCGIPQIPFLCFLTSDTLTRLCEIMVSPPEKPPRCHV</sequence>
<accession>A0A1V6M056</accession>
<name>A0A1V6M056_9BACT</name>
<dbReference type="AlphaFoldDB" id="A0A1V6M056"/>
<gene>
    <name evidence="1" type="ORF">BIY37_07010</name>
</gene>
<keyword evidence="2" id="KW-1185">Reference proteome</keyword>
<protein>
    <submittedName>
        <fullName evidence="1">Uncharacterized protein</fullName>
    </submittedName>
</protein>
<evidence type="ECO:0000313" key="2">
    <source>
        <dbReference type="Proteomes" id="UP000242219"/>
    </source>
</evidence>